<dbReference type="Proteomes" id="UP000319383">
    <property type="component" value="Chromosome"/>
</dbReference>
<gene>
    <name evidence="5" type="primary">ytrB_2</name>
    <name evidence="5" type="ORF">Mal52_48540</name>
</gene>
<dbReference type="Gene3D" id="3.40.50.300">
    <property type="entry name" value="P-loop containing nucleotide triphosphate hydrolases"/>
    <property type="match status" value="1"/>
</dbReference>
<proteinExistence type="predicted"/>
<dbReference type="PANTHER" id="PTHR42939:SF1">
    <property type="entry name" value="ABC TRANSPORTER ATP-BINDING PROTEIN ALBC-RELATED"/>
    <property type="match status" value="1"/>
</dbReference>
<keyword evidence="1" id="KW-0813">Transport</keyword>
<name>A0A517ZV61_9PLAN</name>
<dbReference type="PANTHER" id="PTHR42939">
    <property type="entry name" value="ABC TRANSPORTER ATP-BINDING PROTEIN ALBC-RELATED"/>
    <property type="match status" value="1"/>
</dbReference>
<keyword evidence="2" id="KW-0547">Nucleotide-binding</keyword>
<dbReference type="CDD" id="cd03230">
    <property type="entry name" value="ABC_DR_subfamily_A"/>
    <property type="match status" value="1"/>
</dbReference>
<dbReference type="KEGG" id="sdyn:Mal52_48540"/>
<dbReference type="InterPro" id="IPR003593">
    <property type="entry name" value="AAA+_ATPase"/>
</dbReference>
<dbReference type="AlphaFoldDB" id="A0A517ZV61"/>
<dbReference type="InterPro" id="IPR027417">
    <property type="entry name" value="P-loop_NTPase"/>
</dbReference>
<keyword evidence="6" id="KW-1185">Reference proteome</keyword>
<dbReference type="PROSITE" id="PS50893">
    <property type="entry name" value="ABC_TRANSPORTER_2"/>
    <property type="match status" value="1"/>
</dbReference>
<keyword evidence="3 5" id="KW-0067">ATP-binding</keyword>
<dbReference type="InterPro" id="IPR051782">
    <property type="entry name" value="ABC_Transporter_VariousFunc"/>
</dbReference>
<evidence type="ECO:0000256" key="3">
    <source>
        <dbReference type="ARBA" id="ARBA00022840"/>
    </source>
</evidence>
<evidence type="ECO:0000256" key="1">
    <source>
        <dbReference type="ARBA" id="ARBA00022448"/>
    </source>
</evidence>
<dbReference type="RefSeq" id="WP_145378860.1">
    <property type="nucleotide sequence ID" value="NZ_CAXBED010000087.1"/>
</dbReference>
<evidence type="ECO:0000256" key="2">
    <source>
        <dbReference type="ARBA" id="ARBA00022741"/>
    </source>
</evidence>
<reference evidence="5 6" key="1">
    <citation type="submission" date="2019-02" db="EMBL/GenBank/DDBJ databases">
        <title>Deep-cultivation of Planctomycetes and their phenomic and genomic characterization uncovers novel biology.</title>
        <authorList>
            <person name="Wiegand S."/>
            <person name="Jogler M."/>
            <person name="Boedeker C."/>
            <person name="Pinto D."/>
            <person name="Vollmers J."/>
            <person name="Rivas-Marin E."/>
            <person name="Kohn T."/>
            <person name="Peeters S.H."/>
            <person name="Heuer A."/>
            <person name="Rast P."/>
            <person name="Oberbeckmann S."/>
            <person name="Bunk B."/>
            <person name="Jeske O."/>
            <person name="Meyerdierks A."/>
            <person name="Storesund J.E."/>
            <person name="Kallscheuer N."/>
            <person name="Luecker S."/>
            <person name="Lage O.M."/>
            <person name="Pohl T."/>
            <person name="Merkel B.J."/>
            <person name="Hornburger P."/>
            <person name="Mueller R.-W."/>
            <person name="Bruemmer F."/>
            <person name="Labrenz M."/>
            <person name="Spormann A.M."/>
            <person name="Op den Camp H."/>
            <person name="Overmann J."/>
            <person name="Amann R."/>
            <person name="Jetten M.S.M."/>
            <person name="Mascher T."/>
            <person name="Medema M.H."/>
            <person name="Devos D.P."/>
            <person name="Kaster A.-K."/>
            <person name="Ovreas L."/>
            <person name="Rohde M."/>
            <person name="Galperin M.Y."/>
            <person name="Jogler C."/>
        </authorList>
    </citation>
    <scope>NUCLEOTIDE SEQUENCE [LARGE SCALE GENOMIC DNA]</scope>
    <source>
        <strain evidence="5 6">Mal52</strain>
    </source>
</reference>
<dbReference type="SMART" id="SM00382">
    <property type="entry name" value="AAA"/>
    <property type="match status" value="1"/>
</dbReference>
<evidence type="ECO:0000313" key="5">
    <source>
        <dbReference type="EMBL" id="QDU46335.1"/>
    </source>
</evidence>
<dbReference type="InterPro" id="IPR003439">
    <property type="entry name" value="ABC_transporter-like_ATP-bd"/>
</dbReference>
<evidence type="ECO:0000313" key="6">
    <source>
        <dbReference type="Proteomes" id="UP000319383"/>
    </source>
</evidence>
<feature type="domain" description="ABC transporter" evidence="4">
    <location>
        <begin position="9"/>
        <end position="235"/>
    </location>
</feature>
<protein>
    <submittedName>
        <fullName evidence="5">ABC transporter ATP-binding protein YtrB</fullName>
    </submittedName>
</protein>
<dbReference type="SUPFAM" id="SSF52540">
    <property type="entry name" value="P-loop containing nucleoside triphosphate hydrolases"/>
    <property type="match status" value="1"/>
</dbReference>
<dbReference type="EMBL" id="CP036276">
    <property type="protein sequence ID" value="QDU46335.1"/>
    <property type="molecule type" value="Genomic_DNA"/>
</dbReference>
<dbReference type="GO" id="GO:0005524">
    <property type="term" value="F:ATP binding"/>
    <property type="evidence" value="ECO:0007669"/>
    <property type="project" value="UniProtKB-KW"/>
</dbReference>
<sequence>MINQTEAAIQLQGLTKRYGKTTAVEDLSLVIPRGSTFGLLGPNGAGKSSTIKMLMGMLSIDAGTATVLGINVADSPSAMKQRVGYVPELHHIYRWMTVRKVIGFVKSFYPSWNDELCDELLDLFELPIDRKVAQLSKGMVAKLSLLLAMSHEPELLVLDEPMSGLDPLVREEFLDGVLRTICRGDSTVLFSSHSIDDVQRLADDVGIMYHGRLLVNRPLDDLLGSTKRVRAVLRDGCLPQHLPEGTIWQSVQRREWSLTVAGFSTDVLTQLRAENSVEVVDVADLCLEDLFKDYVKGAKTTI</sequence>
<evidence type="ECO:0000259" key="4">
    <source>
        <dbReference type="PROSITE" id="PS50893"/>
    </source>
</evidence>
<dbReference type="GO" id="GO:0016887">
    <property type="term" value="F:ATP hydrolysis activity"/>
    <property type="evidence" value="ECO:0007669"/>
    <property type="project" value="InterPro"/>
</dbReference>
<organism evidence="5 6">
    <name type="scientific">Symmachiella dynata</name>
    <dbReference type="NCBI Taxonomy" id="2527995"/>
    <lineage>
        <taxon>Bacteria</taxon>
        <taxon>Pseudomonadati</taxon>
        <taxon>Planctomycetota</taxon>
        <taxon>Planctomycetia</taxon>
        <taxon>Planctomycetales</taxon>
        <taxon>Planctomycetaceae</taxon>
        <taxon>Symmachiella</taxon>
    </lineage>
</organism>
<accession>A0A517ZV61</accession>
<dbReference type="Pfam" id="PF00005">
    <property type="entry name" value="ABC_tran"/>
    <property type="match status" value="1"/>
</dbReference>